<gene>
    <name evidence="2" type="ORF">BGZ97_013325</name>
</gene>
<name>A0A9P6UKR8_9FUNG</name>
<dbReference type="SUPFAM" id="SSF52047">
    <property type="entry name" value="RNI-like"/>
    <property type="match status" value="1"/>
</dbReference>
<dbReference type="AlphaFoldDB" id="A0A9P6UKR8"/>
<sequence>MVPFNMQINPDSDNSLRPDARATPVLRILPSLRLLDVNCTTLDSEMEIFVRDLIHSCPSLEKLSLNETHGCGPKMTSNILGALTNACLALNSINMGNANIKEIDMLRLIERCSGIRYLQMHLRPDHLKDVIPSLTRRHSSTLQVLHFNIDNLPPNGHGFISTILGTCSSLKKLSVDRTPRGRGIALQDLLSAKWATTSLESLYLHIRAPVLYQDRFLQEWRSYQYMCLRQDEIEPESEIANFNSQVLLLKQFYEILQAQPNLTSRQLFWQEGWLWMPHEFAEYTTWGYMTVERLHWMALYLKPLVQIDEITRDAAKQQQYDRFSKKLRSCNITVAYVHPPPLHEEKEEEEEGRYDGRLDLSSSWMPDDQEYSAYKSRGARARGHWR</sequence>
<reference evidence="2" key="1">
    <citation type="journal article" date="2020" name="Fungal Divers.">
        <title>Resolving the Mortierellaceae phylogeny through synthesis of multi-gene phylogenetics and phylogenomics.</title>
        <authorList>
            <person name="Vandepol N."/>
            <person name="Liber J."/>
            <person name="Desiro A."/>
            <person name="Na H."/>
            <person name="Kennedy M."/>
            <person name="Barry K."/>
            <person name="Grigoriev I.V."/>
            <person name="Miller A.N."/>
            <person name="O'Donnell K."/>
            <person name="Stajich J.E."/>
            <person name="Bonito G."/>
        </authorList>
    </citation>
    <scope>NUCLEOTIDE SEQUENCE</scope>
    <source>
        <strain evidence="2">NVP60</strain>
    </source>
</reference>
<evidence type="ECO:0000313" key="2">
    <source>
        <dbReference type="EMBL" id="KAG0308594.1"/>
    </source>
</evidence>
<dbReference type="EMBL" id="JAAAIN010000987">
    <property type="protein sequence ID" value="KAG0308594.1"/>
    <property type="molecule type" value="Genomic_DNA"/>
</dbReference>
<comment type="caution">
    <text evidence="2">The sequence shown here is derived from an EMBL/GenBank/DDBJ whole genome shotgun (WGS) entry which is preliminary data.</text>
</comment>
<dbReference type="Gene3D" id="3.80.10.10">
    <property type="entry name" value="Ribonuclease Inhibitor"/>
    <property type="match status" value="1"/>
</dbReference>
<proteinExistence type="predicted"/>
<protein>
    <recommendedName>
        <fullName evidence="4">RNI-like protein</fullName>
    </recommendedName>
</protein>
<feature type="region of interest" description="Disordered" evidence="1">
    <location>
        <begin position="341"/>
        <end position="361"/>
    </location>
</feature>
<accession>A0A9P6UKR8</accession>
<dbReference type="OrthoDB" id="2436004at2759"/>
<keyword evidence="3" id="KW-1185">Reference proteome</keyword>
<dbReference type="Proteomes" id="UP000823405">
    <property type="component" value="Unassembled WGS sequence"/>
</dbReference>
<organism evidence="2 3">
    <name type="scientific">Linnemannia gamsii</name>
    <dbReference type="NCBI Taxonomy" id="64522"/>
    <lineage>
        <taxon>Eukaryota</taxon>
        <taxon>Fungi</taxon>
        <taxon>Fungi incertae sedis</taxon>
        <taxon>Mucoromycota</taxon>
        <taxon>Mortierellomycotina</taxon>
        <taxon>Mortierellomycetes</taxon>
        <taxon>Mortierellales</taxon>
        <taxon>Mortierellaceae</taxon>
        <taxon>Linnemannia</taxon>
    </lineage>
</organism>
<evidence type="ECO:0008006" key="4">
    <source>
        <dbReference type="Google" id="ProtNLM"/>
    </source>
</evidence>
<dbReference type="InterPro" id="IPR032675">
    <property type="entry name" value="LRR_dom_sf"/>
</dbReference>
<evidence type="ECO:0000313" key="3">
    <source>
        <dbReference type="Proteomes" id="UP000823405"/>
    </source>
</evidence>
<evidence type="ECO:0000256" key="1">
    <source>
        <dbReference type="SAM" id="MobiDB-lite"/>
    </source>
</evidence>